<dbReference type="AlphaFoldDB" id="A0A8S0ZJ38"/>
<dbReference type="InterPro" id="IPR013120">
    <property type="entry name" value="FAR_NAD-bd"/>
</dbReference>
<proteinExistence type="inferred from homology"/>
<feature type="transmembrane region" description="Helical" evidence="10">
    <location>
        <begin position="466"/>
        <end position="484"/>
    </location>
</feature>
<dbReference type="CDD" id="cd09071">
    <property type="entry name" value="FAR_C"/>
    <property type="match status" value="1"/>
</dbReference>
<evidence type="ECO:0000313" key="13">
    <source>
        <dbReference type="EMBL" id="CAB3233868.1"/>
    </source>
</evidence>
<keyword evidence="3 10" id="KW-0444">Lipid biosynthesis</keyword>
<name>A0A8S0ZJ38_ARCPL</name>
<keyword evidence="8 10" id="KW-0472">Membrane</keyword>
<evidence type="ECO:0000313" key="14">
    <source>
        <dbReference type="Proteomes" id="UP000494256"/>
    </source>
</evidence>
<dbReference type="SUPFAM" id="SSF51735">
    <property type="entry name" value="NAD(P)-binding Rossmann-fold domains"/>
    <property type="match status" value="1"/>
</dbReference>
<gene>
    <name evidence="13" type="ORF">APLA_LOCUS6273</name>
</gene>
<dbReference type="InterPro" id="IPR036291">
    <property type="entry name" value="NAD(P)-bd_dom_sf"/>
</dbReference>
<dbReference type="PANTHER" id="PTHR11011:SF118">
    <property type="entry name" value="FATTY ACYL-COA REDUCTASE"/>
    <property type="match status" value="1"/>
</dbReference>
<evidence type="ECO:0000259" key="11">
    <source>
        <dbReference type="Pfam" id="PF03015"/>
    </source>
</evidence>
<dbReference type="PANTHER" id="PTHR11011">
    <property type="entry name" value="MALE STERILITY PROTEIN 2-RELATED"/>
    <property type="match status" value="1"/>
</dbReference>
<accession>A0A8S0ZJ38</accession>
<feature type="transmembrane region" description="Helical" evidence="10">
    <location>
        <begin position="355"/>
        <end position="373"/>
    </location>
</feature>
<comment type="catalytic activity">
    <reaction evidence="9 10">
        <text>a long-chain fatty acyl-CoA + 2 NADPH + 2 H(+) = a long-chain primary fatty alcohol + 2 NADP(+) + CoA</text>
        <dbReference type="Rhea" id="RHEA:52716"/>
        <dbReference type="ChEBI" id="CHEBI:15378"/>
        <dbReference type="ChEBI" id="CHEBI:57287"/>
        <dbReference type="ChEBI" id="CHEBI:57783"/>
        <dbReference type="ChEBI" id="CHEBI:58349"/>
        <dbReference type="ChEBI" id="CHEBI:77396"/>
        <dbReference type="ChEBI" id="CHEBI:83139"/>
        <dbReference type="EC" id="1.2.1.84"/>
    </reaction>
</comment>
<dbReference type="GO" id="GO:0016020">
    <property type="term" value="C:membrane"/>
    <property type="evidence" value="ECO:0007669"/>
    <property type="project" value="UniProtKB-SubCell"/>
</dbReference>
<feature type="domain" description="Fatty acyl-CoA reductase C-terminal" evidence="11">
    <location>
        <begin position="358"/>
        <end position="449"/>
    </location>
</feature>
<dbReference type="GO" id="GO:0035336">
    <property type="term" value="P:long-chain fatty-acyl-CoA metabolic process"/>
    <property type="evidence" value="ECO:0007669"/>
    <property type="project" value="TreeGrafter"/>
</dbReference>
<evidence type="ECO:0000256" key="3">
    <source>
        <dbReference type="ARBA" id="ARBA00022516"/>
    </source>
</evidence>
<dbReference type="Pfam" id="PF03015">
    <property type="entry name" value="Sterile"/>
    <property type="match status" value="1"/>
</dbReference>
<keyword evidence="5 10" id="KW-0521">NADP</keyword>
<dbReference type="CDD" id="cd05236">
    <property type="entry name" value="FAR-N_SDR_e"/>
    <property type="match status" value="1"/>
</dbReference>
<sequence length="520" mass="59326">MAPIVPEFYRGKSVFITGGTGFVGKCIIEKLLRSCPDIDSIYILMRQKKGVSSEDRLRDLITQKAFDLIHKQNPDNFKKLKVINGDITEENLAISEEDRRTLQKNVNIIFHSAACVRFDQKLKDAVNMNTTGTWRVLSLAETMEKLEVFVHLSTAYCRCDLDVLDEKLYKAVHNPRKIMDIVSWMDDETLDHLEPKLIESEPNTYSYTKAITEDLVCEYSEKFPIAIARPSIVTAALKEPLVGWVDNINGPTGLVIGSGKGVIRTMHCEPSYSADAISVDIVANACILIAYATAQDKKKEAQFYNLTLSGAIKLTWGKIIQLGEKWVNEYPFSVALWYPGGSIKSYKFTHQIDTFFTQTLPAYLVDALLFLLGKKTFMVKLQKRIQNGISVIQYYTTKEWNFKNSNYKGLRQRVTKEDDVLFFTDLSVIEPDTYLKNYVLGIREFVCKEDPSTLPRAKKLHMIRYFADRILKFVFLCLFAWFLYSNSSIFTSSVELLDNTLKSLPPINQVRAQDVITNCS</sequence>
<dbReference type="Proteomes" id="UP000494256">
    <property type="component" value="Unassembled WGS sequence"/>
</dbReference>
<evidence type="ECO:0000256" key="7">
    <source>
        <dbReference type="ARBA" id="ARBA00023098"/>
    </source>
</evidence>
<evidence type="ECO:0000256" key="9">
    <source>
        <dbReference type="ARBA" id="ARBA00052530"/>
    </source>
</evidence>
<keyword evidence="10" id="KW-0560">Oxidoreductase</keyword>
<dbReference type="OrthoDB" id="410381at2759"/>
<dbReference type="FunFam" id="3.40.50.720:FF:000143">
    <property type="entry name" value="Fatty acyl-CoA reductase"/>
    <property type="match status" value="1"/>
</dbReference>
<comment type="caution">
    <text evidence="13">The sequence shown here is derived from an EMBL/GenBank/DDBJ whole genome shotgun (WGS) entry which is preliminary data.</text>
</comment>
<evidence type="ECO:0000259" key="12">
    <source>
        <dbReference type="Pfam" id="PF07993"/>
    </source>
</evidence>
<reference evidence="13 14" key="1">
    <citation type="submission" date="2020-04" db="EMBL/GenBank/DDBJ databases">
        <authorList>
            <person name="Wallbank WR R."/>
            <person name="Pardo Diaz C."/>
            <person name="Kozak K."/>
            <person name="Martin S."/>
            <person name="Jiggins C."/>
            <person name="Moest M."/>
            <person name="Warren A I."/>
            <person name="Byers J.R.P. K."/>
            <person name="Montejo-Kovacevich G."/>
            <person name="Yen C E."/>
        </authorList>
    </citation>
    <scope>NUCLEOTIDE SEQUENCE [LARGE SCALE GENOMIC DNA]</scope>
</reference>
<comment type="similarity">
    <text evidence="2 10">Belongs to the fatty acyl-CoA reductase family.</text>
</comment>
<evidence type="ECO:0000256" key="1">
    <source>
        <dbReference type="ARBA" id="ARBA00004141"/>
    </source>
</evidence>
<dbReference type="GO" id="GO:0102965">
    <property type="term" value="F:alcohol-forming long-chain fatty acyl-CoA reductase activity"/>
    <property type="evidence" value="ECO:0007669"/>
    <property type="project" value="UniProtKB-EC"/>
</dbReference>
<dbReference type="Pfam" id="PF07993">
    <property type="entry name" value="NAD_binding_4"/>
    <property type="match status" value="1"/>
</dbReference>
<evidence type="ECO:0000256" key="8">
    <source>
        <dbReference type="ARBA" id="ARBA00023136"/>
    </source>
</evidence>
<keyword evidence="6 10" id="KW-1133">Transmembrane helix</keyword>
<comment type="function">
    <text evidence="10">Catalyzes the reduction of fatty acyl-CoA to fatty alcohols.</text>
</comment>
<keyword evidence="7 10" id="KW-0443">Lipid metabolism</keyword>
<dbReference type="GO" id="GO:0005777">
    <property type="term" value="C:peroxisome"/>
    <property type="evidence" value="ECO:0007669"/>
    <property type="project" value="TreeGrafter"/>
</dbReference>
<comment type="subcellular location">
    <subcellularLocation>
        <location evidence="1">Membrane</location>
        <topology evidence="1">Multi-pass membrane protein</topology>
    </subcellularLocation>
</comment>
<evidence type="ECO:0000256" key="10">
    <source>
        <dbReference type="RuleBase" id="RU363097"/>
    </source>
</evidence>
<evidence type="ECO:0000256" key="6">
    <source>
        <dbReference type="ARBA" id="ARBA00022989"/>
    </source>
</evidence>
<dbReference type="EMBL" id="CADEBD010000293">
    <property type="protein sequence ID" value="CAB3233868.1"/>
    <property type="molecule type" value="Genomic_DNA"/>
</dbReference>
<evidence type="ECO:0000256" key="2">
    <source>
        <dbReference type="ARBA" id="ARBA00005928"/>
    </source>
</evidence>
<protein>
    <recommendedName>
        <fullName evidence="10">Fatty acyl-CoA reductase</fullName>
        <ecNumber evidence="10">1.2.1.84</ecNumber>
    </recommendedName>
</protein>
<feature type="domain" description="Thioester reductase (TE)" evidence="12">
    <location>
        <begin position="16"/>
        <end position="285"/>
    </location>
</feature>
<dbReference type="Gene3D" id="3.40.50.720">
    <property type="entry name" value="NAD(P)-binding Rossmann-like Domain"/>
    <property type="match status" value="1"/>
</dbReference>
<keyword evidence="4 10" id="KW-0812">Transmembrane</keyword>
<dbReference type="GO" id="GO:0080019">
    <property type="term" value="F:alcohol-forming very long-chain fatty acyl-CoA reductase activity"/>
    <property type="evidence" value="ECO:0007669"/>
    <property type="project" value="InterPro"/>
</dbReference>
<dbReference type="InterPro" id="IPR033640">
    <property type="entry name" value="FAR_C"/>
</dbReference>
<dbReference type="InterPro" id="IPR026055">
    <property type="entry name" value="FAR"/>
</dbReference>
<dbReference type="EC" id="1.2.1.84" evidence="10"/>
<evidence type="ECO:0000256" key="5">
    <source>
        <dbReference type="ARBA" id="ARBA00022857"/>
    </source>
</evidence>
<organism evidence="13 14">
    <name type="scientific">Arctia plantaginis</name>
    <name type="common">Wood tiger moth</name>
    <name type="synonym">Phalaena plantaginis</name>
    <dbReference type="NCBI Taxonomy" id="874455"/>
    <lineage>
        <taxon>Eukaryota</taxon>
        <taxon>Metazoa</taxon>
        <taxon>Ecdysozoa</taxon>
        <taxon>Arthropoda</taxon>
        <taxon>Hexapoda</taxon>
        <taxon>Insecta</taxon>
        <taxon>Pterygota</taxon>
        <taxon>Neoptera</taxon>
        <taxon>Endopterygota</taxon>
        <taxon>Lepidoptera</taxon>
        <taxon>Glossata</taxon>
        <taxon>Ditrysia</taxon>
        <taxon>Noctuoidea</taxon>
        <taxon>Erebidae</taxon>
        <taxon>Arctiinae</taxon>
        <taxon>Arctia</taxon>
    </lineage>
</organism>
<evidence type="ECO:0000256" key="4">
    <source>
        <dbReference type="ARBA" id="ARBA00022692"/>
    </source>
</evidence>